<evidence type="ECO:0000256" key="2">
    <source>
        <dbReference type="ARBA" id="ARBA00022448"/>
    </source>
</evidence>
<dbReference type="GO" id="GO:0090149">
    <property type="term" value="P:mitochondrial membrane fission"/>
    <property type="evidence" value="ECO:0007669"/>
    <property type="project" value="InterPro"/>
</dbReference>
<keyword evidence="5" id="KW-0496">Mitochondrion</keyword>
<feature type="non-terminal residue" evidence="9">
    <location>
        <position position="497"/>
    </location>
</feature>
<gene>
    <name evidence="9" type="ORF">AFUS01_LOCUS45019</name>
</gene>
<keyword evidence="6 7" id="KW-0812">Transmembrane</keyword>
<evidence type="ECO:0000256" key="6">
    <source>
        <dbReference type="PROSITE-ProRule" id="PRU00282"/>
    </source>
</evidence>
<evidence type="ECO:0008006" key="11">
    <source>
        <dbReference type="Google" id="ProtNLM"/>
    </source>
</evidence>
<dbReference type="EMBL" id="CAJVCH010570724">
    <property type="protein sequence ID" value="CAG7835682.1"/>
    <property type="molecule type" value="Genomic_DNA"/>
</dbReference>
<keyword evidence="10" id="KW-1185">Reference proteome</keyword>
<dbReference type="AlphaFoldDB" id="A0A8J2LGD9"/>
<organism evidence="9 10">
    <name type="scientific">Allacma fusca</name>
    <dbReference type="NCBI Taxonomy" id="39272"/>
    <lineage>
        <taxon>Eukaryota</taxon>
        <taxon>Metazoa</taxon>
        <taxon>Ecdysozoa</taxon>
        <taxon>Arthropoda</taxon>
        <taxon>Hexapoda</taxon>
        <taxon>Collembola</taxon>
        <taxon>Symphypleona</taxon>
        <taxon>Sminthuridae</taxon>
        <taxon>Allacma</taxon>
    </lineage>
</organism>
<dbReference type="PROSITE" id="PS50920">
    <property type="entry name" value="SOLCAR"/>
    <property type="match status" value="1"/>
</dbReference>
<dbReference type="OrthoDB" id="2403262at2759"/>
<dbReference type="PANTHER" id="PTHR21252:SF2">
    <property type="entry name" value="MITOCHONDRIAL OUTER MEMBRANE PROTEIN SLC25A46"/>
    <property type="match status" value="1"/>
</dbReference>
<name>A0A8J2LGD9_9HEXA</name>
<comment type="caution">
    <text evidence="9">The sequence shown here is derived from an EMBL/GenBank/DDBJ whole genome shotgun (WGS) entry which is preliminary data.</text>
</comment>
<dbReference type="GO" id="GO:0005741">
    <property type="term" value="C:mitochondrial outer membrane"/>
    <property type="evidence" value="ECO:0007669"/>
    <property type="project" value="InterPro"/>
</dbReference>
<reference evidence="9" key="1">
    <citation type="submission" date="2021-06" db="EMBL/GenBank/DDBJ databases">
        <authorList>
            <person name="Hodson N. C."/>
            <person name="Mongue J. A."/>
            <person name="Jaron S. K."/>
        </authorList>
    </citation>
    <scope>NUCLEOTIDE SEQUENCE</scope>
</reference>
<keyword evidence="3" id="KW-0677">Repeat</keyword>
<dbReference type="InterPro" id="IPR018108">
    <property type="entry name" value="MCP_transmembrane"/>
</dbReference>
<evidence type="ECO:0000256" key="5">
    <source>
        <dbReference type="ARBA" id="ARBA00023128"/>
    </source>
</evidence>
<evidence type="ECO:0000256" key="1">
    <source>
        <dbReference type="ARBA" id="ARBA00004225"/>
    </source>
</evidence>
<feature type="repeat" description="Solcar" evidence="6">
    <location>
        <begin position="336"/>
        <end position="438"/>
    </location>
</feature>
<dbReference type="PANTHER" id="PTHR21252">
    <property type="entry name" value="TB1 PROTEIN-RELATED"/>
    <property type="match status" value="1"/>
</dbReference>
<evidence type="ECO:0000313" key="10">
    <source>
        <dbReference type="Proteomes" id="UP000708208"/>
    </source>
</evidence>
<comment type="subcellular location">
    <subcellularLocation>
        <location evidence="1">Mitochondrion membrane</location>
        <topology evidence="1">Multi-pass membrane protein</topology>
    </subcellularLocation>
</comment>
<keyword evidence="6" id="KW-0472">Membrane</keyword>
<dbReference type="Pfam" id="PF00153">
    <property type="entry name" value="Mito_carr"/>
    <property type="match status" value="1"/>
</dbReference>
<sequence length="497" mass="55355">YLVYLEETKIYGFFGNFSNTEPDLGDEVVIREGYTEMAGFSDYRGFPQNPPDLYQNRFGYNLDYHASSGQNLAYSQRDSGGFGDSEISGVPQDTVSSFPQRRNLHLNFNSASSNNSPDSPDDSTGKSLVYRGVGLVGLLTDHLLSHPLLVLRRQCQVHVQSSRYHLLPVTLIYPAFQICQWQGMSVLWKGLGSTLVVKGMTLAVEDVTSKITPWPKEVSRHGSLKSFMQHILLKSVSLAVITPFYSASLVETVQSEVASETAGFFDVFREGFWRLLAWPSTGRMVPLHILVIPTVAHGILSYIIYASIKSVSLSTIKRVRESKERKQGALSKDSNVSYYMEMTASLIGHMVADVLLFPLETILHRLHLQGTRTIIDSLDTGLEVTPIITSYNGVLDCVRTTVEEEGFSGLYKGFGALILQYGLGTSNPAVHQSRSEPLISRASPPAVRSPKREMYREFSNPGRQESTVPDVYDGSPRPRFSRYDSISPDPLAKPRLY</sequence>
<evidence type="ECO:0000256" key="3">
    <source>
        <dbReference type="ARBA" id="ARBA00022737"/>
    </source>
</evidence>
<evidence type="ECO:0000256" key="4">
    <source>
        <dbReference type="ARBA" id="ARBA00022989"/>
    </source>
</evidence>
<keyword evidence="2 7" id="KW-0813">Transport</keyword>
<evidence type="ECO:0000313" key="9">
    <source>
        <dbReference type="EMBL" id="CAG7835682.1"/>
    </source>
</evidence>
<evidence type="ECO:0000256" key="7">
    <source>
        <dbReference type="RuleBase" id="RU000488"/>
    </source>
</evidence>
<keyword evidence="4" id="KW-1133">Transmembrane helix</keyword>
<comment type="similarity">
    <text evidence="7">Belongs to the mitochondrial carrier (TC 2.A.29) family.</text>
</comment>
<dbReference type="InterPro" id="IPR039158">
    <property type="entry name" value="SLC25A46"/>
</dbReference>
<evidence type="ECO:0000256" key="8">
    <source>
        <dbReference type="SAM" id="MobiDB-lite"/>
    </source>
</evidence>
<dbReference type="Proteomes" id="UP000708208">
    <property type="component" value="Unassembled WGS sequence"/>
</dbReference>
<protein>
    <recommendedName>
        <fullName evidence="11">Solute carrier family 25 member 46</fullName>
    </recommendedName>
</protein>
<accession>A0A8J2LGD9</accession>
<feature type="region of interest" description="Disordered" evidence="8">
    <location>
        <begin position="430"/>
        <end position="497"/>
    </location>
</feature>
<proteinExistence type="inferred from homology"/>